<dbReference type="GO" id="GO:0004386">
    <property type="term" value="F:helicase activity"/>
    <property type="evidence" value="ECO:0007669"/>
    <property type="project" value="UniProtKB-KW"/>
</dbReference>
<evidence type="ECO:0000313" key="3">
    <source>
        <dbReference type="Proteomes" id="UP000448235"/>
    </source>
</evidence>
<proteinExistence type="predicted"/>
<feature type="domain" description="Helicase ATP-binding" evidence="1">
    <location>
        <begin position="46"/>
        <end position="304"/>
    </location>
</feature>
<dbReference type="Pfam" id="PF00270">
    <property type="entry name" value="DEAD"/>
    <property type="match status" value="1"/>
</dbReference>
<reference evidence="2 3" key="1">
    <citation type="submission" date="2019-12" db="EMBL/GenBank/DDBJ databases">
        <title>Draft genome sequencing of Halomonas icarensis D1-1.</title>
        <authorList>
            <person name="Pandiyan K."/>
            <person name="Kushwaha P."/>
            <person name="Gowdham M."/>
            <person name="Chakdar H."/>
            <person name="Singh A."/>
            <person name="Kumar M."/>
            <person name="Saxena A.K."/>
        </authorList>
    </citation>
    <scope>NUCLEOTIDE SEQUENCE [LARGE SCALE GENOMIC DNA]</scope>
    <source>
        <strain evidence="2 3">D1-1</strain>
    </source>
</reference>
<dbReference type="AlphaFoldDB" id="A0A7X5AMC2"/>
<organism evidence="2 3">
    <name type="scientific">Halomonas icarae</name>
    <dbReference type="NCBI Taxonomy" id="2691040"/>
    <lineage>
        <taxon>Bacteria</taxon>
        <taxon>Pseudomonadati</taxon>
        <taxon>Pseudomonadota</taxon>
        <taxon>Gammaproteobacteria</taxon>
        <taxon>Oceanospirillales</taxon>
        <taxon>Halomonadaceae</taxon>
        <taxon>Halomonas</taxon>
    </lineage>
</organism>
<sequence>MPIDFSDMLDSDDDVVIHPRDIFFTLDRAPSFSFPRDIQTEVMNHWFDDRDKRDSVIKLNVGSGKTLVGLLLLQSSLNEGKGPALYVAPDNQLSQQVLQEAQSLGIEVTDDPRDADYAAGEKICVVNVYKLFNGKSVFGVGASQINIGTVIIDDAHACVSTVTQQFRISLKNTHNAYKKILAALSEDLRGYSQARYLDIDAGDPRAHMEVPFWSWDARQDEILRALHEHRNDDELQFTYPLLKDILPQCRCVIGGQHLEVEPYFPATDLIQSFRRAKRRIYMTATLADDSVIVTHFGANAKNLGQPIVPSSSQSMGERMILMPQELNSDLTITDVQGLLTDLSKKVNVVVIVPSKPAADEWKDEADQVLIGDAVPDGIDKLRNGHVGLTVLVNRYDGIDLPGNACRVLAISGLPEVSSYAHLVDSEILSGSAVNLRRQVERIEQGMGRGVRSNDDYCAVLLLGPKLTSRIRSPEGFGMLTPATKAQLDLSRKIARKLRTPSIAEINNVILQCLNRDPDWIKVSKKILVNLKADDELRLDPAKLAIRSALDYARSNQHKEAVTVMDRAIDETGDEQVKAWLLARKAAFQHAIDADAAQKTLVVAHSMEPGVIKPMHGTTYKQLTPATGQQASALIANHQKRFMDSTSMKLYADELCSDLQFCPDTSDRFEAAVNDLGWFLGISGQRPEKDYKEGPDNLWAMPNGSFLVIECKNGVTAESGISKKDAGQLGQSIDWFRGRYPASSAVPVMIHPERVLGQGASLVMGMRVIDMSGLDKLRNNLRAFAKQLVDPDISANASEVAKRLGQFELNADGFVNAFSRGVKG</sequence>
<evidence type="ECO:0000259" key="1">
    <source>
        <dbReference type="PROSITE" id="PS51192"/>
    </source>
</evidence>
<dbReference type="GO" id="GO:0005524">
    <property type="term" value="F:ATP binding"/>
    <property type="evidence" value="ECO:0007669"/>
    <property type="project" value="InterPro"/>
</dbReference>
<dbReference type="Gene3D" id="3.40.50.300">
    <property type="entry name" value="P-loop containing nucleotide triphosphate hydrolases"/>
    <property type="match status" value="2"/>
</dbReference>
<accession>A0A7X5AMC2</accession>
<comment type="caution">
    <text evidence="2">The sequence shown here is derived from an EMBL/GenBank/DDBJ whole genome shotgun (WGS) entry which is preliminary data.</text>
</comment>
<dbReference type="SUPFAM" id="SSF52540">
    <property type="entry name" value="P-loop containing nucleoside triphosphate hydrolases"/>
    <property type="match status" value="1"/>
</dbReference>
<dbReference type="Pfam" id="PF13307">
    <property type="entry name" value="Helicase_C_2"/>
    <property type="match status" value="1"/>
</dbReference>
<dbReference type="SMART" id="SM00491">
    <property type="entry name" value="HELICc2"/>
    <property type="match status" value="1"/>
</dbReference>
<name>A0A7X5AMC2_9GAMM</name>
<protein>
    <submittedName>
        <fullName evidence="2">DEAD/DEAH box helicase</fullName>
    </submittedName>
</protein>
<dbReference type="RefSeq" id="WP_161424431.1">
    <property type="nucleotide sequence ID" value="NZ_JARWMY010000029.1"/>
</dbReference>
<dbReference type="PROSITE" id="PS51192">
    <property type="entry name" value="HELICASE_ATP_BIND_1"/>
    <property type="match status" value="1"/>
</dbReference>
<dbReference type="GO" id="GO:0003676">
    <property type="term" value="F:nucleic acid binding"/>
    <property type="evidence" value="ECO:0007669"/>
    <property type="project" value="InterPro"/>
</dbReference>
<dbReference type="InterPro" id="IPR027417">
    <property type="entry name" value="P-loop_NTPase"/>
</dbReference>
<dbReference type="EMBL" id="WUTS01000027">
    <property type="protein sequence ID" value="NAW14357.1"/>
    <property type="molecule type" value="Genomic_DNA"/>
</dbReference>
<gene>
    <name evidence="2" type="ORF">GRB80_16135</name>
</gene>
<evidence type="ECO:0000313" key="2">
    <source>
        <dbReference type="EMBL" id="NAW14357.1"/>
    </source>
</evidence>
<dbReference type="InterPro" id="IPR014001">
    <property type="entry name" value="Helicase_ATP-bd"/>
</dbReference>
<dbReference type="InterPro" id="IPR011545">
    <property type="entry name" value="DEAD/DEAH_box_helicase_dom"/>
</dbReference>
<dbReference type="GO" id="GO:0006139">
    <property type="term" value="P:nucleobase-containing compound metabolic process"/>
    <property type="evidence" value="ECO:0007669"/>
    <property type="project" value="InterPro"/>
</dbReference>
<keyword evidence="2" id="KW-0067">ATP-binding</keyword>
<dbReference type="GO" id="GO:0016818">
    <property type="term" value="F:hydrolase activity, acting on acid anhydrides, in phosphorus-containing anhydrides"/>
    <property type="evidence" value="ECO:0007669"/>
    <property type="project" value="InterPro"/>
</dbReference>
<dbReference type="Proteomes" id="UP000448235">
    <property type="component" value="Unassembled WGS sequence"/>
</dbReference>
<dbReference type="SMART" id="SM00487">
    <property type="entry name" value="DEXDc"/>
    <property type="match status" value="1"/>
</dbReference>
<keyword evidence="2" id="KW-0347">Helicase</keyword>
<keyword evidence="3" id="KW-1185">Reference proteome</keyword>
<dbReference type="InterPro" id="IPR006555">
    <property type="entry name" value="ATP-dep_Helicase_C"/>
</dbReference>
<keyword evidence="2" id="KW-0378">Hydrolase</keyword>
<keyword evidence="2" id="KW-0547">Nucleotide-binding</keyword>